<dbReference type="InterPro" id="IPR011333">
    <property type="entry name" value="SKP1/BTB/POZ_sf"/>
</dbReference>
<organism evidence="2 3">
    <name type="scientific">Microthyrium microscopicum</name>
    <dbReference type="NCBI Taxonomy" id="703497"/>
    <lineage>
        <taxon>Eukaryota</taxon>
        <taxon>Fungi</taxon>
        <taxon>Dikarya</taxon>
        <taxon>Ascomycota</taxon>
        <taxon>Pezizomycotina</taxon>
        <taxon>Dothideomycetes</taxon>
        <taxon>Dothideomycetes incertae sedis</taxon>
        <taxon>Microthyriales</taxon>
        <taxon>Microthyriaceae</taxon>
        <taxon>Microthyrium</taxon>
    </lineage>
</organism>
<keyword evidence="3" id="KW-1185">Reference proteome</keyword>
<dbReference type="OrthoDB" id="5275938at2759"/>
<evidence type="ECO:0000313" key="3">
    <source>
        <dbReference type="Proteomes" id="UP000799302"/>
    </source>
</evidence>
<proteinExistence type="predicted"/>
<dbReference type="Proteomes" id="UP000799302">
    <property type="component" value="Unassembled WGS sequence"/>
</dbReference>
<protein>
    <recommendedName>
        <fullName evidence="1">BTB domain-containing protein</fullName>
    </recommendedName>
</protein>
<accession>A0A6A6UI83</accession>
<dbReference type="Gene3D" id="3.30.710.10">
    <property type="entry name" value="Potassium Channel Kv1.1, Chain A"/>
    <property type="match status" value="1"/>
</dbReference>
<name>A0A6A6UI83_9PEZI</name>
<reference evidence="2" key="1">
    <citation type="journal article" date="2020" name="Stud. Mycol.">
        <title>101 Dothideomycetes genomes: a test case for predicting lifestyles and emergence of pathogens.</title>
        <authorList>
            <person name="Haridas S."/>
            <person name="Albert R."/>
            <person name="Binder M."/>
            <person name="Bloem J."/>
            <person name="Labutti K."/>
            <person name="Salamov A."/>
            <person name="Andreopoulos B."/>
            <person name="Baker S."/>
            <person name="Barry K."/>
            <person name="Bills G."/>
            <person name="Bluhm B."/>
            <person name="Cannon C."/>
            <person name="Castanera R."/>
            <person name="Culley D."/>
            <person name="Daum C."/>
            <person name="Ezra D."/>
            <person name="Gonzalez J."/>
            <person name="Henrissat B."/>
            <person name="Kuo A."/>
            <person name="Liang C."/>
            <person name="Lipzen A."/>
            <person name="Lutzoni F."/>
            <person name="Magnuson J."/>
            <person name="Mondo S."/>
            <person name="Nolan M."/>
            <person name="Ohm R."/>
            <person name="Pangilinan J."/>
            <person name="Park H.-J."/>
            <person name="Ramirez L."/>
            <person name="Alfaro M."/>
            <person name="Sun H."/>
            <person name="Tritt A."/>
            <person name="Yoshinaga Y."/>
            <person name="Zwiers L.-H."/>
            <person name="Turgeon B."/>
            <person name="Goodwin S."/>
            <person name="Spatafora J."/>
            <person name="Crous P."/>
            <person name="Grigoriev I."/>
        </authorList>
    </citation>
    <scope>NUCLEOTIDE SEQUENCE</scope>
    <source>
        <strain evidence="2">CBS 115976</strain>
    </source>
</reference>
<dbReference type="EMBL" id="MU004233">
    <property type="protein sequence ID" value="KAF2671153.1"/>
    <property type="molecule type" value="Genomic_DNA"/>
</dbReference>
<gene>
    <name evidence="2" type="ORF">BT63DRAFT_453539</name>
</gene>
<dbReference type="InterPro" id="IPR000210">
    <property type="entry name" value="BTB/POZ_dom"/>
</dbReference>
<evidence type="ECO:0000259" key="1">
    <source>
        <dbReference type="PROSITE" id="PS50097"/>
    </source>
</evidence>
<dbReference type="AlphaFoldDB" id="A0A6A6UI83"/>
<feature type="domain" description="BTB" evidence="1">
    <location>
        <begin position="59"/>
        <end position="129"/>
    </location>
</feature>
<sequence>MNSIDSYEDGEEVTLDLDYEDFGFREDSDAYKIYQANSHGEKRRLVLIPGGTSIVDDEGDVVLLVGKHKQRVLVSAALLAKHSKPFRSMLRGPWKEATQAASAENGPTQTIELPCDDLEPMLLLFKIIHHKAEIPYNGSLAFDKYPGHIFYAQEEDYSGMYSGKYAETHYNMKELLFIGVEGARCKVLLSLLTVCDKYFATEVCKSFIDMCVTNCIQYTEELCEDLWKPSTHASQIPVQKKIDVDGMMAGRRTPKSHYWTELDSKGIARVILSMLLCCLHTNNHKLFWRVGKCLILFQYPIQEACAELRKDHPNLENKLNAIICQFKHRMLLESNRVTDLLDEFQAYLDHGSLPEGPFLELHGVYPHDQPDTYILGKHDLKFSDRFRSVLRGLNRDSRYAVQVPLGGLINQLETKVDLDSLAWDTTSDPRCAVCQGGWKEHWKTLCRKLRDEARGLCSTCTRLRLNHCDLHGGYYH</sequence>
<evidence type="ECO:0000313" key="2">
    <source>
        <dbReference type="EMBL" id="KAF2671153.1"/>
    </source>
</evidence>
<dbReference type="PROSITE" id="PS50097">
    <property type="entry name" value="BTB"/>
    <property type="match status" value="1"/>
</dbReference>